<dbReference type="InParanoid" id="A0A0G4EX00"/>
<dbReference type="PANTHER" id="PTHR10183:SF379">
    <property type="entry name" value="CALPAIN-5"/>
    <property type="match status" value="1"/>
</dbReference>
<evidence type="ECO:0000313" key="9">
    <source>
        <dbReference type="EMBL" id="CEM03517.1"/>
    </source>
</evidence>
<dbReference type="InterPro" id="IPR001300">
    <property type="entry name" value="Peptidase_C2_calpain_cat"/>
</dbReference>
<sequence>MAENSTVAGTSFPLLTASMNAGESIYAPPAPPPATCTALSAPPQGYLPPSGVSAGHPTLTASSYVAPDGLPSNNTSQWSADMPSGIDPLNYNPHQPPRLTASVYQKNEGNHGGPQGGLLNVPGQLNSSLSDLPPMHSYPHHTKAVTPVHVPMNLIPNTDDAHPLLTMTASGLTEGDRDIHDSKSSTGTTDKDKQTTAGPKWVKGRQGLQEFVATPHVGLEDPPTAWNEQREACVKACMDDMKRIARGKKGMASLYEDKGFPAVDESIYGTEVEGPKDDLVWCRVGDIFNPAPDAAMSVSGSSAFFRGPLDDSFFHGALATLRATSVTAASDALVQYDPQMGIYGVVMYLDGVWVYDVLDDFVPFRKKEGQTVKKTHMAFGRTSKHDEYWVALLEKAYAKLHGSYATMVTSIERDVLTALTGVTSKEISMSTFDVWSEQYEYLRNHSRNSFALCAVLNKPNVPKGAEVNGLQNGSVYPVLRFATLENVKLVELQNPWNFSSWRGRWGLTSAEMTLERVKKLGVDPSRCSFWMACDDFCQTFSHCTAVRLLREPKWHSASCISTSREPAMVLVGVKSAAHAHFALSQPSALSGSTDEKVEICLQLFQTKLEADKPKDERYDPLEVILQVGPQQQQGLVADLKLLPGYIYLCRVSSDKPCDRLHLRVFVSQLFAFRLCGDDDKAVFESALKRAAPPFPLQLLLKTFFDPSGMQGSAVVVASPRPAAFRRHKTRVYGDAEGLWEALGRDDHPHPHTNNPPHNTPTTHGQHTPPPMFESDDEVYPTHMHPALSNIWSLLCCAAFGHKRPGGPLLRCETEDATEGLRRALNELEVVNLTNSGHQSNEGLTPSTHTSLMSSKNAIANAAAAAAAADAAAGVFRSGGGMTGMASTTVPPASGRLRQSHLFPTTLQMPIDASTRADGSTMPSSVNSTRAS</sequence>
<gene>
    <name evidence="9" type="ORF">Vbra_5462</name>
</gene>
<keyword evidence="2" id="KW-0645">Protease</keyword>
<feature type="compositionally biased region" description="Basic and acidic residues" evidence="7">
    <location>
        <begin position="174"/>
        <end position="194"/>
    </location>
</feature>
<dbReference type="PROSITE" id="PS50203">
    <property type="entry name" value="CALPAIN_CAT"/>
    <property type="match status" value="1"/>
</dbReference>
<dbReference type="AlphaFoldDB" id="A0A0G4EX00"/>
<dbReference type="InterPro" id="IPR038765">
    <property type="entry name" value="Papain-like_cys_pep_sf"/>
</dbReference>
<comment type="similarity">
    <text evidence="1">Belongs to the peptidase C2 family.</text>
</comment>
<name>A0A0G4EX00_VITBC</name>
<evidence type="ECO:0000256" key="3">
    <source>
        <dbReference type="ARBA" id="ARBA00022801"/>
    </source>
</evidence>
<evidence type="ECO:0000256" key="1">
    <source>
        <dbReference type="ARBA" id="ARBA00007623"/>
    </source>
</evidence>
<dbReference type="EMBL" id="CDMY01000343">
    <property type="protein sequence ID" value="CEM03517.1"/>
    <property type="molecule type" value="Genomic_DNA"/>
</dbReference>
<keyword evidence="4" id="KW-0788">Thiol protease</keyword>
<keyword evidence="3" id="KW-0378">Hydrolase</keyword>
<feature type="region of interest" description="Disordered" evidence="7">
    <location>
        <begin position="170"/>
        <end position="200"/>
    </location>
</feature>
<protein>
    <recommendedName>
        <fullName evidence="8">Calpain catalytic domain-containing protein</fullName>
    </recommendedName>
</protein>
<dbReference type="PANTHER" id="PTHR10183">
    <property type="entry name" value="CALPAIN"/>
    <property type="match status" value="1"/>
</dbReference>
<feature type="region of interest" description="Disordered" evidence="7">
    <location>
        <begin position="742"/>
        <end position="773"/>
    </location>
</feature>
<dbReference type="SMART" id="SM00230">
    <property type="entry name" value="CysPc"/>
    <property type="match status" value="1"/>
</dbReference>
<dbReference type="GO" id="GO:0006508">
    <property type="term" value="P:proteolysis"/>
    <property type="evidence" value="ECO:0007669"/>
    <property type="project" value="UniProtKB-KW"/>
</dbReference>
<dbReference type="PRINTS" id="PR00704">
    <property type="entry name" value="CALPAIN"/>
</dbReference>
<organism evidence="9 10">
    <name type="scientific">Vitrella brassicaformis (strain CCMP3155)</name>
    <dbReference type="NCBI Taxonomy" id="1169540"/>
    <lineage>
        <taxon>Eukaryota</taxon>
        <taxon>Sar</taxon>
        <taxon>Alveolata</taxon>
        <taxon>Colpodellida</taxon>
        <taxon>Vitrellaceae</taxon>
        <taxon>Vitrella</taxon>
    </lineage>
</organism>
<dbReference type="InterPro" id="IPR022684">
    <property type="entry name" value="Calpain_cysteine_protease"/>
</dbReference>
<dbReference type="VEuPathDB" id="CryptoDB:Vbra_5462"/>
<feature type="active site" evidence="5">
    <location>
        <position position="494"/>
    </location>
</feature>
<comment type="caution">
    <text evidence="6">Lacks conserved residue(s) required for the propagation of feature annotation.</text>
</comment>
<evidence type="ECO:0000256" key="5">
    <source>
        <dbReference type="PIRSR" id="PIRSR622684-1"/>
    </source>
</evidence>
<proteinExistence type="inferred from homology"/>
<evidence type="ECO:0000256" key="6">
    <source>
        <dbReference type="PROSITE-ProRule" id="PRU00239"/>
    </source>
</evidence>
<dbReference type="Proteomes" id="UP000041254">
    <property type="component" value="Unassembled WGS sequence"/>
</dbReference>
<dbReference type="GO" id="GO:0004198">
    <property type="term" value="F:calcium-dependent cysteine-type endopeptidase activity"/>
    <property type="evidence" value="ECO:0007669"/>
    <property type="project" value="InterPro"/>
</dbReference>
<reference evidence="9 10" key="1">
    <citation type="submission" date="2014-11" db="EMBL/GenBank/DDBJ databases">
        <authorList>
            <person name="Zhu J."/>
            <person name="Qi W."/>
            <person name="Song R."/>
        </authorList>
    </citation>
    <scope>NUCLEOTIDE SEQUENCE [LARGE SCALE GENOMIC DNA]</scope>
</reference>
<evidence type="ECO:0000256" key="4">
    <source>
        <dbReference type="ARBA" id="ARBA00022807"/>
    </source>
</evidence>
<feature type="compositionally biased region" description="Low complexity" evidence="7">
    <location>
        <begin position="751"/>
        <end position="766"/>
    </location>
</feature>
<dbReference type="Pfam" id="PF00648">
    <property type="entry name" value="Peptidase_C2"/>
    <property type="match status" value="1"/>
</dbReference>
<feature type="domain" description="Calpain catalytic" evidence="8">
    <location>
        <begin position="254"/>
        <end position="549"/>
    </location>
</feature>
<accession>A0A0G4EX00</accession>
<dbReference type="STRING" id="1169540.A0A0G4EX00"/>
<feature type="region of interest" description="Disordered" evidence="7">
    <location>
        <begin position="910"/>
        <end position="931"/>
    </location>
</feature>
<evidence type="ECO:0000256" key="7">
    <source>
        <dbReference type="SAM" id="MobiDB-lite"/>
    </source>
</evidence>
<dbReference type="OrthoDB" id="407700at2759"/>
<dbReference type="Gene3D" id="3.90.70.10">
    <property type="entry name" value="Cysteine proteinases"/>
    <property type="match status" value="1"/>
</dbReference>
<evidence type="ECO:0000256" key="2">
    <source>
        <dbReference type="ARBA" id="ARBA00022670"/>
    </source>
</evidence>
<evidence type="ECO:0000259" key="8">
    <source>
        <dbReference type="PROSITE" id="PS50203"/>
    </source>
</evidence>
<keyword evidence="10" id="KW-1185">Reference proteome</keyword>
<dbReference type="SUPFAM" id="SSF54001">
    <property type="entry name" value="Cysteine proteinases"/>
    <property type="match status" value="1"/>
</dbReference>
<feature type="compositionally biased region" description="Polar residues" evidence="7">
    <location>
        <begin position="916"/>
        <end position="931"/>
    </location>
</feature>
<evidence type="ECO:0000313" key="10">
    <source>
        <dbReference type="Proteomes" id="UP000041254"/>
    </source>
</evidence>